<protein>
    <recommendedName>
        <fullName evidence="4">Cyclin-domain-containing protein</fullName>
    </recommendedName>
</protein>
<dbReference type="InterPro" id="IPR036915">
    <property type="entry name" value="Cyclin-like_sf"/>
</dbReference>
<dbReference type="EMBL" id="JAAAJB010000017">
    <property type="protein sequence ID" value="KAG0269827.1"/>
    <property type="molecule type" value="Genomic_DNA"/>
</dbReference>
<dbReference type="GO" id="GO:0000307">
    <property type="term" value="C:cyclin-dependent protein kinase holoenzyme complex"/>
    <property type="evidence" value="ECO:0007669"/>
    <property type="project" value="TreeGrafter"/>
</dbReference>
<evidence type="ECO:0000256" key="1">
    <source>
        <dbReference type="SAM" id="MobiDB-lite"/>
    </source>
</evidence>
<dbReference type="GO" id="GO:0019901">
    <property type="term" value="F:protein kinase binding"/>
    <property type="evidence" value="ECO:0007669"/>
    <property type="project" value="InterPro"/>
</dbReference>
<name>A0A9P6QN65_9FUNG</name>
<keyword evidence="3" id="KW-1185">Reference proteome</keyword>
<dbReference type="InterPro" id="IPR013922">
    <property type="entry name" value="Cyclin_PHO80-like"/>
</dbReference>
<dbReference type="AlphaFoldDB" id="A0A9P6QN65"/>
<dbReference type="SUPFAM" id="SSF47954">
    <property type="entry name" value="Cyclin-like"/>
    <property type="match status" value="1"/>
</dbReference>
<comment type="caution">
    <text evidence="2">The sequence shown here is derived from an EMBL/GenBank/DDBJ whole genome shotgun (WGS) entry which is preliminary data.</text>
</comment>
<accession>A0A9P6QN65</accession>
<organism evidence="2 3">
    <name type="scientific">Actinomortierella ambigua</name>
    <dbReference type="NCBI Taxonomy" id="1343610"/>
    <lineage>
        <taxon>Eukaryota</taxon>
        <taxon>Fungi</taxon>
        <taxon>Fungi incertae sedis</taxon>
        <taxon>Mucoromycota</taxon>
        <taxon>Mortierellomycotina</taxon>
        <taxon>Mortierellomycetes</taxon>
        <taxon>Mortierellales</taxon>
        <taxon>Mortierellaceae</taxon>
        <taxon>Actinomortierella</taxon>
    </lineage>
</organism>
<gene>
    <name evidence="2" type="ORF">DFQ27_001947</name>
</gene>
<feature type="region of interest" description="Disordered" evidence="1">
    <location>
        <begin position="280"/>
        <end position="307"/>
    </location>
</feature>
<sequence length="630" mass="65229">MALRDPITLFHSRAIPPISIAAYLARIHRFIPLTNEVLLNAVIYLARLGAAGSGAAEEDAATALAEAAVAAGASSATSTLATTTTATTTTTVIETTTTATTVDAGSKLSESKLGQTLNRNMIHHGPALVADWLLSSFAVDGSIAPTSPSTTTTTQEGQAVAAVALLATIGSDTSCPSLPSSFPTTTTSTTISSTSTSPSSSYIPACHDAQVSNNCNHDCTNGSSNTHELSKGPLVGCCCTTNNSKVWVASAPAASASSQQLLNPTTSALLHTTAACSTASQPTTFPRASKRPRSPATPSMCTAASGTAANIDGNDRICSIAGVEEDEMEGTASKRIKQQQQQPKQQQHPRLSILAESPTSPPSSLLADNKAMSLRLSCLGPALPQTAVAPNGFRLNSLNIHRLLITALMVAAKFTSDLYYSNARYAKYGGLRLEELNQLELEFLFSIKFDLNVKVPHIEQVGRLLHAFEQVASPSSSSASSSSTMVSASPSPASTPSMMAMDRFCASSAASSSSSSSSSATSAEKKDAAAAAASSSLVAHSHASTTRQQQQQYPQSSLVREPYPASASAAPDASNHHGRASCQGQGQCQGQQQSPLAATTHASTVHMQSSSKAVGHLLSPPEEKQHGWDD</sequence>
<dbReference type="Proteomes" id="UP000807716">
    <property type="component" value="Unassembled WGS sequence"/>
</dbReference>
<feature type="region of interest" description="Disordered" evidence="1">
    <location>
        <begin position="328"/>
        <end position="366"/>
    </location>
</feature>
<evidence type="ECO:0000313" key="3">
    <source>
        <dbReference type="Proteomes" id="UP000807716"/>
    </source>
</evidence>
<feature type="compositionally biased region" description="Low complexity" evidence="1">
    <location>
        <begin position="539"/>
        <end position="552"/>
    </location>
</feature>
<evidence type="ECO:0000313" key="2">
    <source>
        <dbReference type="EMBL" id="KAG0269827.1"/>
    </source>
</evidence>
<feature type="compositionally biased region" description="Polar residues" evidence="1">
    <location>
        <begin position="296"/>
        <end position="307"/>
    </location>
</feature>
<feature type="compositionally biased region" description="Polar residues" evidence="1">
    <location>
        <begin position="594"/>
        <end position="612"/>
    </location>
</feature>
<feature type="compositionally biased region" description="Low complexity" evidence="1">
    <location>
        <begin position="582"/>
        <end position="593"/>
    </location>
</feature>
<dbReference type="Pfam" id="PF08613">
    <property type="entry name" value="Cyclin"/>
    <property type="match status" value="2"/>
</dbReference>
<feature type="region of interest" description="Disordered" evidence="1">
    <location>
        <begin position="539"/>
        <end position="630"/>
    </location>
</feature>
<dbReference type="GO" id="GO:0005634">
    <property type="term" value="C:nucleus"/>
    <property type="evidence" value="ECO:0007669"/>
    <property type="project" value="TreeGrafter"/>
</dbReference>
<feature type="region of interest" description="Disordered" evidence="1">
    <location>
        <begin position="474"/>
        <end position="494"/>
    </location>
</feature>
<feature type="compositionally biased region" description="Basic and acidic residues" evidence="1">
    <location>
        <begin position="621"/>
        <end position="630"/>
    </location>
</feature>
<proteinExistence type="predicted"/>
<dbReference type="GO" id="GO:0016538">
    <property type="term" value="F:cyclin-dependent protein serine/threonine kinase regulator activity"/>
    <property type="evidence" value="ECO:0007669"/>
    <property type="project" value="TreeGrafter"/>
</dbReference>
<reference evidence="2" key="1">
    <citation type="journal article" date="2020" name="Fungal Divers.">
        <title>Resolving the Mortierellaceae phylogeny through synthesis of multi-gene phylogenetics and phylogenomics.</title>
        <authorList>
            <person name="Vandepol N."/>
            <person name="Liber J."/>
            <person name="Desiro A."/>
            <person name="Na H."/>
            <person name="Kennedy M."/>
            <person name="Barry K."/>
            <person name="Grigoriev I.V."/>
            <person name="Miller A.N."/>
            <person name="O'Donnell K."/>
            <person name="Stajich J.E."/>
            <person name="Bonito G."/>
        </authorList>
    </citation>
    <scope>NUCLEOTIDE SEQUENCE</scope>
    <source>
        <strain evidence="2">BC1065</strain>
    </source>
</reference>
<dbReference type="PANTHER" id="PTHR15615">
    <property type="match status" value="1"/>
</dbReference>
<evidence type="ECO:0008006" key="4">
    <source>
        <dbReference type="Google" id="ProtNLM"/>
    </source>
</evidence>
<dbReference type="PANTHER" id="PTHR15615:SF94">
    <property type="entry name" value="PHO85 CYCLIN-6-RELATED"/>
    <property type="match status" value="1"/>
</dbReference>
<feature type="compositionally biased region" description="Low complexity" evidence="1">
    <location>
        <begin position="562"/>
        <end position="573"/>
    </location>
</feature>
<dbReference type="Gene3D" id="1.10.472.10">
    <property type="entry name" value="Cyclin-like"/>
    <property type="match status" value="2"/>
</dbReference>
<dbReference type="OrthoDB" id="1060854at2759"/>